<dbReference type="EMBL" id="JBHTBJ010000002">
    <property type="protein sequence ID" value="MFC7273304.1"/>
    <property type="molecule type" value="Genomic_DNA"/>
</dbReference>
<feature type="compositionally biased region" description="Low complexity" evidence="1">
    <location>
        <begin position="281"/>
        <end position="293"/>
    </location>
</feature>
<evidence type="ECO:0000313" key="3">
    <source>
        <dbReference type="Proteomes" id="UP001596548"/>
    </source>
</evidence>
<dbReference type="InterPro" id="IPR011990">
    <property type="entry name" value="TPR-like_helical_dom_sf"/>
</dbReference>
<sequence length="817" mass="87122">MDAASSVVRFVQGDDLHTNRPDPGYRIVPLDLPAAAAPQSFRGRPSRLLADAHRFIAFHGRAEELDRLRAWRDGREQFGVMLVHGAGGQGKTRLARELAGRSAASGWTLLTPRSGPALGPARLPADGRNRLVVVDHAERMPAPLIRSVLADARLHDRRTRILLLARPAGGWWQRIGRHVRDRFAVEPATLALNPLPAGSGQRERLFEAARDGFAKALEIPEALTVAPPGDWSPAATALEIQMRALAEVYGAERRDHVPAEPGAISAYLLGRELEHWAGPPTAGAQTAEEQTAGPQTAGETAGPQTAGRHSNARTVYLACLAGPLSHGEATALVAATGLAATAAEAGSLLDAHRASYPAGEAGFLAPIQPDRLAEDYIALWATGLHGFDADRWTANKLPVVLSALAPHRVSSFLATAVAVAQRWAAFGHDHLGVLLRSHPEAVLAAGGPLLDALARLTGLDAATLTALEAVMPLEGPPDVMAPLATLTLRLYRRLRETGAPETAYAPLGYRLARRLVEAGAARRALEPIDTAIGFWQLRPRYPAFSLARAYGCRAEALAGLDRHAEAVADARTSLRHWEAAGSASGLAAQLESLAGLLGQAGDPGAAAAHQAEATALWEALAEQDADVQVRLARSLSAEARYRRATGEHEASATAARKAAVAWQRIDRAIPDGRHRPDLLDAWSALTAARAAPAPLRLKAAGGAALGLGRLAARDITVLPRAAQAMAIWAILLTRAGRRDEAMDRAEEACRMSVWLVERYEERYVSLHAAVRLARARADGSRSVVDGAERFYRVTRAKHGTTAEDELVTALLREEPTG</sequence>
<dbReference type="SUPFAM" id="SSF48452">
    <property type="entry name" value="TPR-like"/>
    <property type="match status" value="1"/>
</dbReference>
<evidence type="ECO:0000313" key="2">
    <source>
        <dbReference type="EMBL" id="MFC7273304.1"/>
    </source>
</evidence>
<reference evidence="3" key="1">
    <citation type="journal article" date="2019" name="Int. J. Syst. Evol. Microbiol.">
        <title>The Global Catalogue of Microorganisms (GCM) 10K type strain sequencing project: providing services to taxonomists for standard genome sequencing and annotation.</title>
        <authorList>
            <consortium name="The Broad Institute Genomics Platform"/>
            <consortium name="The Broad Institute Genome Sequencing Center for Infectious Disease"/>
            <person name="Wu L."/>
            <person name="Ma J."/>
        </authorList>
    </citation>
    <scope>NUCLEOTIDE SEQUENCE [LARGE SCALE GENOMIC DNA]</scope>
    <source>
        <strain evidence="3">XZYJT-10</strain>
    </source>
</reference>
<comment type="caution">
    <text evidence="2">The sequence shown here is derived from an EMBL/GenBank/DDBJ whole genome shotgun (WGS) entry which is preliminary data.</text>
</comment>
<dbReference type="Proteomes" id="UP001596548">
    <property type="component" value="Unassembled WGS sequence"/>
</dbReference>
<keyword evidence="3" id="KW-1185">Reference proteome</keyword>
<organism evidence="2 3">
    <name type="scientific">Paractinoplanes rhizophilus</name>
    <dbReference type="NCBI Taxonomy" id="1416877"/>
    <lineage>
        <taxon>Bacteria</taxon>
        <taxon>Bacillati</taxon>
        <taxon>Actinomycetota</taxon>
        <taxon>Actinomycetes</taxon>
        <taxon>Micromonosporales</taxon>
        <taxon>Micromonosporaceae</taxon>
        <taxon>Paractinoplanes</taxon>
    </lineage>
</organism>
<dbReference type="Gene3D" id="3.40.50.300">
    <property type="entry name" value="P-loop containing nucleotide triphosphate hydrolases"/>
    <property type="match status" value="1"/>
</dbReference>
<dbReference type="RefSeq" id="WP_378964824.1">
    <property type="nucleotide sequence ID" value="NZ_JBHTBJ010000002.1"/>
</dbReference>
<accession>A0ABW2HK88</accession>
<name>A0ABW2HK88_9ACTN</name>
<dbReference type="InterPro" id="IPR027417">
    <property type="entry name" value="P-loop_NTPase"/>
</dbReference>
<proteinExistence type="predicted"/>
<evidence type="ECO:0000256" key="1">
    <source>
        <dbReference type="SAM" id="MobiDB-lite"/>
    </source>
</evidence>
<evidence type="ECO:0008006" key="4">
    <source>
        <dbReference type="Google" id="ProtNLM"/>
    </source>
</evidence>
<dbReference type="SUPFAM" id="SSF52540">
    <property type="entry name" value="P-loop containing nucleoside triphosphate hydrolases"/>
    <property type="match status" value="1"/>
</dbReference>
<protein>
    <recommendedName>
        <fullName evidence="4">ATP-binding protein</fullName>
    </recommendedName>
</protein>
<feature type="region of interest" description="Disordered" evidence="1">
    <location>
        <begin position="277"/>
        <end position="308"/>
    </location>
</feature>
<gene>
    <name evidence="2" type="ORF">ACFQS1_04860</name>
</gene>